<dbReference type="AlphaFoldDB" id="A0A4Q2VA31"/>
<gene>
    <name evidence="2" type="ORF">BFJ63_vAg12959</name>
</gene>
<keyword evidence="1" id="KW-0472">Membrane</keyword>
<name>A0A4Q2VA31_FUSOX</name>
<sequence>MTSLPPAAVIALATSIPSLLVAILALWITYLSYRNTHNMRTGRQDESN</sequence>
<dbReference type="EMBL" id="MQTW01000133">
    <property type="protein sequence ID" value="RYC84191.1"/>
    <property type="molecule type" value="Genomic_DNA"/>
</dbReference>
<keyword evidence="1" id="KW-0812">Transmembrane</keyword>
<evidence type="ECO:0000256" key="1">
    <source>
        <dbReference type="SAM" id="Phobius"/>
    </source>
</evidence>
<evidence type="ECO:0000313" key="2">
    <source>
        <dbReference type="EMBL" id="RYC84191.1"/>
    </source>
</evidence>
<accession>A0A4Q2VA31</accession>
<evidence type="ECO:0000313" key="3">
    <source>
        <dbReference type="Proteomes" id="UP000290540"/>
    </source>
</evidence>
<proteinExistence type="predicted"/>
<keyword evidence="1" id="KW-1133">Transmembrane helix</keyword>
<protein>
    <submittedName>
        <fullName evidence="2">Uncharacterized protein</fullName>
    </submittedName>
</protein>
<organism evidence="2 3">
    <name type="scientific">Fusarium oxysporum f. sp. narcissi</name>
    <dbReference type="NCBI Taxonomy" id="451672"/>
    <lineage>
        <taxon>Eukaryota</taxon>
        <taxon>Fungi</taxon>
        <taxon>Dikarya</taxon>
        <taxon>Ascomycota</taxon>
        <taxon>Pezizomycotina</taxon>
        <taxon>Sordariomycetes</taxon>
        <taxon>Hypocreomycetidae</taxon>
        <taxon>Hypocreales</taxon>
        <taxon>Nectriaceae</taxon>
        <taxon>Fusarium</taxon>
        <taxon>Fusarium oxysporum species complex</taxon>
    </lineage>
</organism>
<comment type="caution">
    <text evidence="2">The sequence shown here is derived from an EMBL/GenBank/DDBJ whole genome shotgun (WGS) entry which is preliminary data.</text>
</comment>
<dbReference type="Proteomes" id="UP000290540">
    <property type="component" value="Unassembled WGS sequence"/>
</dbReference>
<reference evidence="2 3" key="1">
    <citation type="submission" date="2016-12" db="EMBL/GenBank/DDBJ databases">
        <title>Draft genome sequence of Fusarium oxysporum causing rot on Narcissus.</title>
        <authorList>
            <person name="Armitage A.D."/>
            <person name="Taylor A."/>
            <person name="Clarkson J.P."/>
            <person name="Harrison R.J."/>
            <person name="Jackson A.C."/>
        </authorList>
    </citation>
    <scope>NUCLEOTIDE SEQUENCE [LARGE SCALE GENOMIC DNA]</scope>
    <source>
        <strain evidence="2 3">N139</strain>
    </source>
</reference>
<feature type="transmembrane region" description="Helical" evidence="1">
    <location>
        <begin position="6"/>
        <end position="33"/>
    </location>
</feature>